<dbReference type="InterPro" id="IPR009003">
    <property type="entry name" value="Peptidase_S1_PA"/>
</dbReference>
<gene>
    <name evidence="7" type="ORF">LNINA_LOCUS1972</name>
</gene>
<accession>A0AAV1IY21</accession>
<dbReference type="InterPro" id="IPR018114">
    <property type="entry name" value="TRYPSIN_HIS"/>
</dbReference>
<dbReference type="PROSITE" id="PS00134">
    <property type="entry name" value="TRYPSIN_HIS"/>
    <property type="match status" value="2"/>
</dbReference>
<sequence>MDFIRWFKFLVITFTFLTPGAWGILNKVKIPWFKLAVNSEDYTLDDFISSMLVVNDTSTRSDDHQSLVAEDPCENYFPLRPKLDGAMRVSEQKCLEYVTDMVNRENISKREVECKNKHGQSTGRTRITISKKHSTKRGEYSHMVALGWKTKKKNFWKFFCGGTLISDKFVLTAAHCASLTSKQVARNHLTQADPHIVRLGTRMIQRRFTDVKIKQFIQHADWKSPVRYNDIGLVELATVVRFSKFIQPACVSARDVTTQTATITGWGATDESSTSLSSVLQSGEVDIIDSSKCDSLLKPLLSRNWWGVMPHQICAGKLEGGVDTCQGDSGGPLQVKLQETQYEGTMHVVIGVTSFGFKCGVKDTTGVLHEYKPFLTRYQNGTLVREDTITFHDAGDKNHKNRTTPKEEDPCDKFVPLKPRFAIKGARISDLKCAEYMLDLVNREAVREREEKCKQKQGIKVIKKGTQIIISKYSTRPGQYPHMAALGWQTKRNEWEFLCGGSLISPNFVLTAAHCSSTSNDRLERKAPDIVRLGARDIQGSTKFEKSVDIRIKNFISHPSRNVLTKYYDIALVELDSSITFSQLIQPACLEGKFYTSRHNVTVTGWGVTDTNTFALSSRLQAGDVDIIDSQYCDLLLRAFHDRKWWGLMDHQMCAGKIEGGVDTCQGDSGGPLQVKLKETKYEGSMHMVIGVTSFGIKCGKKDQPGIYTKVSSFLDWIESVVWPK</sequence>
<comment type="caution">
    <text evidence="7">The sequence shown here is derived from an EMBL/GenBank/DDBJ whole genome shotgun (WGS) entry which is preliminary data.</text>
</comment>
<evidence type="ECO:0000256" key="2">
    <source>
        <dbReference type="ARBA" id="ARBA00023157"/>
    </source>
</evidence>
<dbReference type="Gene3D" id="2.40.10.10">
    <property type="entry name" value="Trypsin-like serine proteases"/>
    <property type="match status" value="4"/>
</dbReference>
<dbReference type="InterPro" id="IPR001314">
    <property type="entry name" value="Peptidase_S1A"/>
</dbReference>
<dbReference type="Proteomes" id="UP001497472">
    <property type="component" value="Unassembled WGS sequence"/>
</dbReference>
<dbReference type="GO" id="GO:0004252">
    <property type="term" value="F:serine-type endopeptidase activity"/>
    <property type="evidence" value="ECO:0007669"/>
    <property type="project" value="InterPro"/>
</dbReference>
<keyword evidence="3" id="KW-0325">Glycoprotein</keyword>
<dbReference type="PANTHER" id="PTHR24252:SF7">
    <property type="entry name" value="HYALIN"/>
    <property type="match status" value="1"/>
</dbReference>
<keyword evidence="5" id="KW-0720">Serine protease</keyword>
<evidence type="ECO:0000256" key="1">
    <source>
        <dbReference type="ARBA" id="ARBA00022729"/>
    </source>
</evidence>
<dbReference type="EMBL" id="CAVLEF010000003">
    <property type="protein sequence ID" value="CAK1542038.1"/>
    <property type="molecule type" value="Genomic_DNA"/>
</dbReference>
<dbReference type="PANTHER" id="PTHR24252">
    <property type="entry name" value="ACROSIN-RELATED"/>
    <property type="match status" value="1"/>
</dbReference>
<dbReference type="FunFam" id="2.40.10.10:FF:000002">
    <property type="entry name" value="Transmembrane protease serine"/>
    <property type="match status" value="2"/>
</dbReference>
<dbReference type="SMART" id="SM00020">
    <property type="entry name" value="Tryp_SPc"/>
    <property type="match status" value="2"/>
</dbReference>
<dbReference type="SUPFAM" id="SSF50494">
    <property type="entry name" value="Trypsin-like serine proteases"/>
    <property type="match status" value="2"/>
</dbReference>
<dbReference type="PRINTS" id="PR00722">
    <property type="entry name" value="CHYMOTRYPSIN"/>
</dbReference>
<keyword evidence="8" id="KW-1185">Reference proteome</keyword>
<dbReference type="CDD" id="cd00190">
    <property type="entry name" value="Tryp_SPc"/>
    <property type="match status" value="2"/>
</dbReference>
<name>A0AAV1IY21_9NEOP</name>
<feature type="domain" description="Peptidase S1" evidence="6">
    <location>
        <begin position="469"/>
        <end position="723"/>
    </location>
</feature>
<organism evidence="7 8">
    <name type="scientific">Leptosia nina</name>
    <dbReference type="NCBI Taxonomy" id="320188"/>
    <lineage>
        <taxon>Eukaryota</taxon>
        <taxon>Metazoa</taxon>
        <taxon>Ecdysozoa</taxon>
        <taxon>Arthropoda</taxon>
        <taxon>Hexapoda</taxon>
        <taxon>Insecta</taxon>
        <taxon>Pterygota</taxon>
        <taxon>Neoptera</taxon>
        <taxon>Endopterygota</taxon>
        <taxon>Lepidoptera</taxon>
        <taxon>Glossata</taxon>
        <taxon>Ditrysia</taxon>
        <taxon>Papilionoidea</taxon>
        <taxon>Pieridae</taxon>
        <taxon>Pierinae</taxon>
        <taxon>Leptosia</taxon>
    </lineage>
</organism>
<dbReference type="FunFam" id="2.40.10.10:FF:000028">
    <property type="entry name" value="Serine protease easter"/>
    <property type="match status" value="2"/>
</dbReference>
<dbReference type="Pfam" id="PF00089">
    <property type="entry name" value="Trypsin"/>
    <property type="match status" value="2"/>
</dbReference>
<feature type="domain" description="Peptidase S1" evidence="6">
    <location>
        <begin position="128"/>
        <end position="400"/>
    </location>
</feature>
<dbReference type="AlphaFoldDB" id="A0AAV1IY21"/>
<protein>
    <recommendedName>
        <fullName evidence="6">Peptidase S1 domain-containing protein</fullName>
    </recommendedName>
</protein>
<dbReference type="PROSITE" id="PS50240">
    <property type="entry name" value="TRYPSIN_DOM"/>
    <property type="match status" value="2"/>
</dbReference>
<evidence type="ECO:0000256" key="3">
    <source>
        <dbReference type="ARBA" id="ARBA00023180"/>
    </source>
</evidence>
<comment type="similarity">
    <text evidence="4">Belongs to the peptidase S1 family. CLIP subfamily.</text>
</comment>
<evidence type="ECO:0000256" key="5">
    <source>
        <dbReference type="RuleBase" id="RU363034"/>
    </source>
</evidence>
<evidence type="ECO:0000256" key="4">
    <source>
        <dbReference type="ARBA" id="ARBA00024195"/>
    </source>
</evidence>
<keyword evidence="2" id="KW-1015">Disulfide bond</keyword>
<evidence type="ECO:0000313" key="8">
    <source>
        <dbReference type="Proteomes" id="UP001497472"/>
    </source>
</evidence>
<dbReference type="InterPro" id="IPR043504">
    <property type="entry name" value="Peptidase_S1_PA_chymotrypsin"/>
</dbReference>
<reference evidence="7 8" key="1">
    <citation type="submission" date="2023-11" db="EMBL/GenBank/DDBJ databases">
        <authorList>
            <person name="Okamura Y."/>
        </authorList>
    </citation>
    <scope>NUCLEOTIDE SEQUENCE [LARGE SCALE GENOMIC DNA]</scope>
</reference>
<dbReference type="PROSITE" id="PS00135">
    <property type="entry name" value="TRYPSIN_SER"/>
    <property type="match status" value="2"/>
</dbReference>
<evidence type="ECO:0000313" key="7">
    <source>
        <dbReference type="EMBL" id="CAK1542038.1"/>
    </source>
</evidence>
<keyword evidence="5" id="KW-0645">Protease</keyword>
<keyword evidence="5" id="KW-0378">Hydrolase</keyword>
<dbReference type="GO" id="GO:0006508">
    <property type="term" value="P:proteolysis"/>
    <property type="evidence" value="ECO:0007669"/>
    <property type="project" value="UniProtKB-KW"/>
</dbReference>
<dbReference type="InterPro" id="IPR033116">
    <property type="entry name" value="TRYPSIN_SER"/>
</dbReference>
<dbReference type="InterPro" id="IPR001254">
    <property type="entry name" value="Trypsin_dom"/>
</dbReference>
<evidence type="ECO:0000259" key="6">
    <source>
        <dbReference type="PROSITE" id="PS50240"/>
    </source>
</evidence>
<proteinExistence type="inferred from homology"/>
<keyword evidence="1" id="KW-0732">Signal</keyword>